<sequence length="44" mass="4997">MAVSTAEGKVRDSINFYSRSHKVDLSLSRTLLPNKSETIRFNLN</sequence>
<evidence type="ECO:0000313" key="1">
    <source>
        <dbReference type="EMBL" id="CAA9325222.1"/>
    </source>
</evidence>
<dbReference type="EMBL" id="CADCTZ010000252">
    <property type="protein sequence ID" value="CAA9325222.1"/>
    <property type="molecule type" value="Genomic_DNA"/>
</dbReference>
<organism evidence="1">
    <name type="scientific">uncultured Microcoleus sp</name>
    <dbReference type="NCBI Taxonomy" id="259945"/>
    <lineage>
        <taxon>Bacteria</taxon>
        <taxon>Bacillati</taxon>
        <taxon>Cyanobacteriota</taxon>
        <taxon>Cyanophyceae</taxon>
        <taxon>Oscillatoriophycideae</taxon>
        <taxon>Oscillatoriales</taxon>
        <taxon>Microcoleaceae</taxon>
        <taxon>Microcoleus</taxon>
        <taxon>environmental samples</taxon>
    </lineage>
</organism>
<protein>
    <submittedName>
        <fullName evidence="1">Uncharacterized protein</fullName>
    </submittedName>
</protein>
<reference evidence="1" key="1">
    <citation type="submission" date="2020-02" db="EMBL/GenBank/DDBJ databases">
        <authorList>
            <person name="Meier V. D."/>
        </authorList>
    </citation>
    <scope>NUCLEOTIDE SEQUENCE</scope>
    <source>
        <strain evidence="1">AVDCRST_MAG84</strain>
    </source>
</reference>
<gene>
    <name evidence="1" type="ORF">AVDCRST_MAG84-1582</name>
</gene>
<name>A0A6J4L6B6_9CYAN</name>
<accession>A0A6J4L6B6</accession>
<proteinExistence type="predicted"/>
<dbReference type="AlphaFoldDB" id="A0A6J4L6B6"/>